<dbReference type="EMBL" id="JAEKJA010000005">
    <property type="protein sequence ID" value="MBJ3775494.1"/>
    <property type="molecule type" value="Genomic_DNA"/>
</dbReference>
<dbReference type="Gene3D" id="3.90.226.10">
    <property type="entry name" value="2-enoyl-CoA Hydratase, Chain A, domain 1"/>
    <property type="match status" value="1"/>
</dbReference>
<comment type="caution">
    <text evidence="3">The sequence shown here is derived from an EMBL/GenBank/DDBJ whole genome shotgun (WGS) entry which is preliminary data.</text>
</comment>
<dbReference type="SUPFAM" id="SSF47090">
    <property type="entry name" value="PGBD-like"/>
    <property type="match status" value="1"/>
</dbReference>
<dbReference type="Proteomes" id="UP000609531">
    <property type="component" value="Unassembled WGS sequence"/>
</dbReference>
<dbReference type="AlphaFoldDB" id="A0A934IQ05"/>
<keyword evidence="4" id="KW-1185">Reference proteome</keyword>
<evidence type="ECO:0000313" key="4">
    <source>
        <dbReference type="Proteomes" id="UP000609531"/>
    </source>
</evidence>
<proteinExistence type="predicted"/>
<evidence type="ECO:0000256" key="1">
    <source>
        <dbReference type="SAM" id="MobiDB-lite"/>
    </source>
</evidence>
<dbReference type="SUPFAM" id="SSF52096">
    <property type="entry name" value="ClpP/crotonase"/>
    <property type="match status" value="1"/>
</dbReference>
<evidence type="ECO:0008006" key="5">
    <source>
        <dbReference type="Google" id="ProtNLM"/>
    </source>
</evidence>
<feature type="signal peptide" evidence="2">
    <location>
        <begin position="1"/>
        <end position="28"/>
    </location>
</feature>
<protein>
    <recommendedName>
        <fullName evidence="5">Peptidoglycan binding-like domain-containing protein</fullName>
    </recommendedName>
</protein>
<feature type="compositionally biased region" description="Basic and acidic residues" evidence="1">
    <location>
        <begin position="427"/>
        <end position="437"/>
    </location>
</feature>
<evidence type="ECO:0000256" key="2">
    <source>
        <dbReference type="SAM" id="SignalP"/>
    </source>
</evidence>
<organism evidence="3 4">
    <name type="scientific">Acuticoccus mangrovi</name>
    <dbReference type="NCBI Taxonomy" id="2796142"/>
    <lineage>
        <taxon>Bacteria</taxon>
        <taxon>Pseudomonadati</taxon>
        <taxon>Pseudomonadota</taxon>
        <taxon>Alphaproteobacteria</taxon>
        <taxon>Hyphomicrobiales</taxon>
        <taxon>Amorphaceae</taxon>
        <taxon>Acuticoccus</taxon>
    </lineage>
</organism>
<feature type="region of interest" description="Disordered" evidence="1">
    <location>
        <begin position="418"/>
        <end position="437"/>
    </location>
</feature>
<keyword evidence="2" id="KW-0732">Signal</keyword>
<dbReference type="InterPro" id="IPR036365">
    <property type="entry name" value="PGBD-like_sf"/>
</dbReference>
<dbReference type="RefSeq" id="WP_198881386.1">
    <property type="nucleotide sequence ID" value="NZ_JAEKJA010000005.1"/>
</dbReference>
<feature type="chain" id="PRO_5037497776" description="Peptidoglycan binding-like domain-containing protein" evidence="2">
    <location>
        <begin position="29"/>
        <end position="437"/>
    </location>
</feature>
<accession>A0A934IQ05</accession>
<gene>
    <name evidence="3" type="ORF">JCR33_07355</name>
</gene>
<dbReference type="InterPro" id="IPR036366">
    <property type="entry name" value="PGBDSf"/>
</dbReference>
<name>A0A934IQ05_9HYPH</name>
<dbReference type="Gene3D" id="1.10.101.10">
    <property type="entry name" value="PGBD-like superfamily/PGBD"/>
    <property type="match status" value="1"/>
</dbReference>
<evidence type="ECO:0000313" key="3">
    <source>
        <dbReference type="EMBL" id="MBJ3775494.1"/>
    </source>
</evidence>
<sequence>MTMVRLAFRLFVVVVLARAVIGAHDAGAAEIDVWRDGDTVTFVTIIGTLDRGDEVRFRSAIAGLRQTIVSMHSPGGNLITGLEIGKTIRLRGFATAVIDGAMCVSACALAWLGGQTRLMGPTAFIGFHAASIDVGGIRRETGVGNALVGAYLTNLGLSEMAVYRLTEAPPDDEFALTPEIAADLGIDVVVLPPAGEEGGGQPPQAPMLPQAAVDFVRRHMVVGTRLGAQDAGQSAQAAYDDVVDYYGSKAISRDEVVASVVHYAMRYPRRSIDIVTIEDARCDGAVCAVSGIADFGAEAPERNVRSTGRIRFRFGLRHVGSGTFRIMVEEQEVLSRRSEPIDTRLERRVRAIQAHLARLGCDPGPVDGIWGQRSRQAAVRFRQATRSAISVDGPTTALLKELDAATFPVCQNPRYRFQDPVSRVRPRPLDEARSRTP</sequence>
<reference evidence="3" key="1">
    <citation type="submission" date="2020-12" db="EMBL/GenBank/DDBJ databases">
        <title>Bacterial taxonomy.</title>
        <authorList>
            <person name="Pan X."/>
        </authorList>
    </citation>
    <scope>NUCLEOTIDE SEQUENCE</scope>
    <source>
        <strain evidence="3">B2012</strain>
    </source>
</reference>
<dbReference type="InterPro" id="IPR029045">
    <property type="entry name" value="ClpP/crotonase-like_dom_sf"/>
</dbReference>